<evidence type="ECO:0000256" key="7">
    <source>
        <dbReference type="ARBA" id="ARBA00023237"/>
    </source>
</evidence>
<dbReference type="SUPFAM" id="SSF49464">
    <property type="entry name" value="Carboxypeptidase regulatory domain-like"/>
    <property type="match status" value="1"/>
</dbReference>
<evidence type="ECO:0000259" key="12">
    <source>
        <dbReference type="Pfam" id="PF07715"/>
    </source>
</evidence>
<dbReference type="InterPro" id="IPR008969">
    <property type="entry name" value="CarboxyPept-like_regulatory"/>
</dbReference>
<evidence type="ECO:0000256" key="4">
    <source>
        <dbReference type="ARBA" id="ARBA00022692"/>
    </source>
</evidence>
<dbReference type="STRING" id="1195760.SAMN05444281_0760"/>
<evidence type="ECO:0000256" key="5">
    <source>
        <dbReference type="ARBA" id="ARBA00023077"/>
    </source>
</evidence>
<evidence type="ECO:0000256" key="2">
    <source>
        <dbReference type="ARBA" id="ARBA00022448"/>
    </source>
</evidence>
<feature type="domain" description="TonB-dependent receptor plug" evidence="12">
    <location>
        <begin position="116"/>
        <end position="231"/>
    </location>
</feature>
<evidence type="ECO:0000313" key="13">
    <source>
        <dbReference type="EMBL" id="SHH47251.1"/>
    </source>
</evidence>
<dbReference type="Pfam" id="PF00593">
    <property type="entry name" value="TonB_dep_Rec_b-barrel"/>
    <property type="match status" value="1"/>
</dbReference>
<keyword evidence="4 8" id="KW-0812">Transmembrane</keyword>
<dbReference type="InterPro" id="IPR012910">
    <property type="entry name" value="Plug_dom"/>
</dbReference>
<reference evidence="14" key="1">
    <citation type="submission" date="2016-11" db="EMBL/GenBank/DDBJ databases">
        <authorList>
            <person name="Varghese N."/>
            <person name="Submissions S."/>
        </authorList>
    </citation>
    <scope>NUCLEOTIDE SEQUENCE [LARGE SCALE GENOMIC DNA]</scope>
    <source>
        <strain evidence="14">DSM 100572</strain>
    </source>
</reference>
<dbReference type="InterPro" id="IPR023996">
    <property type="entry name" value="TonB-dep_OMP_SusC/RagA"/>
</dbReference>
<comment type="similarity">
    <text evidence="8 9">Belongs to the TonB-dependent receptor family.</text>
</comment>
<dbReference type="Pfam" id="PF13715">
    <property type="entry name" value="CarbopepD_reg_2"/>
    <property type="match status" value="1"/>
</dbReference>
<dbReference type="Proteomes" id="UP000184109">
    <property type="component" value="Unassembled WGS sequence"/>
</dbReference>
<dbReference type="InterPro" id="IPR000531">
    <property type="entry name" value="Beta-barrel_TonB"/>
</dbReference>
<evidence type="ECO:0000256" key="9">
    <source>
        <dbReference type="RuleBase" id="RU003357"/>
    </source>
</evidence>
<gene>
    <name evidence="13" type="ORF">SAMN05444281_0760</name>
</gene>
<dbReference type="Gene3D" id="2.170.130.10">
    <property type="entry name" value="TonB-dependent receptor, plug domain"/>
    <property type="match status" value="1"/>
</dbReference>
<keyword evidence="5 9" id="KW-0798">TonB box</keyword>
<evidence type="ECO:0000256" key="10">
    <source>
        <dbReference type="SAM" id="SignalP"/>
    </source>
</evidence>
<dbReference type="EMBL" id="FQXQ01000001">
    <property type="protein sequence ID" value="SHH47251.1"/>
    <property type="molecule type" value="Genomic_DNA"/>
</dbReference>
<dbReference type="OrthoDB" id="9768177at2"/>
<protein>
    <submittedName>
        <fullName evidence="13">Iron complex outermembrane recepter protein</fullName>
    </submittedName>
</protein>
<evidence type="ECO:0000256" key="3">
    <source>
        <dbReference type="ARBA" id="ARBA00022452"/>
    </source>
</evidence>
<comment type="subcellular location">
    <subcellularLocation>
        <location evidence="1 8">Cell outer membrane</location>
        <topology evidence="1 8">Multi-pass membrane protein</topology>
    </subcellularLocation>
</comment>
<dbReference type="RefSeq" id="WP_073118386.1">
    <property type="nucleotide sequence ID" value="NZ_BMEN01000001.1"/>
</dbReference>
<dbReference type="PROSITE" id="PS52016">
    <property type="entry name" value="TONB_DEPENDENT_REC_3"/>
    <property type="match status" value="1"/>
</dbReference>
<dbReference type="Gene3D" id="2.40.170.20">
    <property type="entry name" value="TonB-dependent receptor, beta-barrel domain"/>
    <property type="match status" value="1"/>
</dbReference>
<dbReference type="Pfam" id="PF07715">
    <property type="entry name" value="Plug"/>
    <property type="match status" value="1"/>
</dbReference>
<proteinExistence type="inferred from homology"/>
<keyword evidence="2 8" id="KW-0813">Transport</keyword>
<evidence type="ECO:0000259" key="11">
    <source>
        <dbReference type="Pfam" id="PF00593"/>
    </source>
</evidence>
<evidence type="ECO:0000256" key="8">
    <source>
        <dbReference type="PROSITE-ProRule" id="PRU01360"/>
    </source>
</evidence>
<keyword evidence="6 8" id="KW-0472">Membrane</keyword>
<dbReference type="InterPro" id="IPR023997">
    <property type="entry name" value="TonB-dep_OMP_SusC/RagA_CS"/>
</dbReference>
<name>A0A1M5T956_9FLAO</name>
<keyword evidence="3 8" id="KW-1134">Transmembrane beta strand</keyword>
<feature type="chain" id="PRO_5012770688" evidence="10">
    <location>
        <begin position="21"/>
        <end position="971"/>
    </location>
</feature>
<dbReference type="NCBIfam" id="TIGR04056">
    <property type="entry name" value="OMP_RagA_SusC"/>
    <property type="match status" value="1"/>
</dbReference>
<dbReference type="AlphaFoldDB" id="A0A1M5T956"/>
<dbReference type="InterPro" id="IPR036942">
    <property type="entry name" value="Beta-barrel_TonB_sf"/>
</dbReference>
<feature type="domain" description="TonB-dependent receptor-like beta-barrel" evidence="11">
    <location>
        <begin position="436"/>
        <end position="766"/>
    </location>
</feature>
<evidence type="ECO:0000256" key="1">
    <source>
        <dbReference type="ARBA" id="ARBA00004571"/>
    </source>
</evidence>
<dbReference type="InterPro" id="IPR039426">
    <property type="entry name" value="TonB-dep_rcpt-like"/>
</dbReference>
<organism evidence="13 14">
    <name type="scientific">Wenyingzhuangia marina</name>
    <dbReference type="NCBI Taxonomy" id="1195760"/>
    <lineage>
        <taxon>Bacteria</taxon>
        <taxon>Pseudomonadati</taxon>
        <taxon>Bacteroidota</taxon>
        <taxon>Flavobacteriia</taxon>
        <taxon>Flavobacteriales</taxon>
        <taxon>Flavobacteriaceae</taxon>
        <taxon>Wenyingzhuangia</taxon>
    </lineage>
</organism>
<dbReference type="InterPro" id="IPR037066">
    <property type="entry name" value="Plug_dom_sf"/>
</dbReference>
<evidence type="ECO:0000256" key="6">
    <source>
        <dbReference type="ARBA" id="ARBA00023136"/>
    </source>
</evidence>
<feature type="signal peptide" evidence="10">
    <location>
        <begin position="1"/>
        <end position="20"/>
    </location>
</feature>
<dbReference type="GO" id="GO:0009279">
    <property type="term" value="C:cell outer membrane"/>
    <property type="evidence" value="ECO:0007669"/>
    <property type="project" value="UniProtKB-SubCell"/>
</dbReference>
<keyword evidence="10" id="KW-0732">Signal</keyword>
<dbReference type="NCBIfam" id="TIGR04057">
    <property type="entry name" value="SusC_RagA_signa"/>
    <property type="match status" value="1"/>
</dbReference>
<keyword evidence="14" id="KW-1185">Reference proteome</keyword>
<sequence>MKKTLLILFATILIPVGMMAQKTVSGIVKDKATDLPIGGVSILIENTNKGTITDFDGNYNLQLDDNDPKNIVISYLGYKTQILAIPLNGRLDVVLEEDVTSLTAVNLTVGYGSMKKDDMTGSADLVTTKDFNPGPVQSPQQLITGKVAGVTVTSGSGAPGDKQNIVIRGVGSLSLSSAPLIVLDGIPLSDSTVGGARDVLNTINPNDVESMVVLKDASATSIYGSRGANGVILITTKRGKNGAFKFSYNTMTSVATPFQKADVLGADEFRQLVTSLTKSADIAKLGSANTDWQDQIYQTAFGQQHDFSALGSFLNTPMRFSVGYSDQDGILKTDNFKRTTASLNLSPSFFEDHLKIEINGRGNYTENFFANRGAISSASDFDPTQSVYDPNSIFDGYYAWTGTNGYQLNLVPTNPVALLNLVSDSAEVRRFIGNTKVDYKLHFFPDVTATLNAGVDMANSNGRKVTSASIPTSDTSFDGSRTEYINESTNTLLDFYLTYQKDFDKHGINLVGGYSFQKFDVDNYNYDSEKEQNGNDFEFIDKNRNTLLSYFGRLNYDFDGKYLLTATLRADASSKLNPDNRWGLFSSFAAAWNIHKESFLEGNQNINELKLRLGYGEVGNVNGLGDYLFLTRYSGSQSTANYQFGSQYYQTYRPNPVNTNLRWEVGRTYNAGIDYAFFNRKISGSLNVYLKETQDLIANTVVDPFTNFGNRIDANIGDMENKGIEFSINWKTVSTETLKVNLGYNIAYNNNQVTRLPDQQFVGGISGGTGNNVQTHIEGAAPFSYLVYQQLYDTNGKPIEGAYVDRDHNGVINDKDKYLYKNPYANVTMGFNTSIQYRSIDFNMVTRASLGNYVYNNVSSSKGYANRLNETSILNNINRGYFTTEFKEMTQSNLLSDHYVENASFFKIDNITLGYTLPKVFEKVKIRLYSSVQNVLTITDYSGIDPEVNLGIDNNLYPRPRTYVFGLNVNF</sequence>
<dbReference type="SUPFAM" id="SSF56935">
    <property type="entry name" value="Porins"/>
    <property type="match status" value="1"/>
</dbReference>
<dbReference type="Gene3D" id="2.60.40.1120">
    <property type="entry name" value="Carboxypeptidase-like, regulatory domain"/>
    <property type="match status" value="1"/>
</dbReference>
<keyword evidence="7 8" id="KW-0998">Cell outer membrane</keyword>
<accession>A0A1M5T956</accession>
<evidence type="ECO:0000313" key="14">
    <source>
        <dbReference type="Proteomes" id="UP000184109"/>
    </source>
</evidence>